<keyword evidence="8 9" id="KW-0472">Membrane</keyword>
<dbReference type="Gene3D" id="1.10.3720.10">
    <property type="entry name" value="MetI-like"/>
    <property type="match status" value="1"/>
</dbReference>
<dbReference type="PANTHER" id="PTHR30425">
    <property type="entry name" value="PHOSPHATE TRANSPORT SYSTEM PERMEASE PROTEIN PST"/>
    <property type="match status" value="1"/>
</dbReference>
<dbReference type="PROSITE" id="PS50928">
    <property type="entry name" value="ABC_TM1"/>
    <property type="match status" value="1"/>
</dbReference>
<dbReference type="InterPro" id="IPR035906">
    <property type="entry name" value="MetI-like_sf"/>
</dbReference>
<dbReference type="CDD" id="cd06261">
    <property type="entry name" value="TM_PBP2"/>
    <property type="match status" value="1"/>
</dbReference>
<dbReference type="SUPFAM" id="SSF161098">
    <property type="entry name" value="MetI-like"/>
    <property type="match status" value="1"/>
</dbReference>
<evidence type="ECO:0000256" key="9">
    <source>
        <dbReference type="SAM" id="Phobius"/>
    </source>
</evidence>
<evidence type="ECO:0000256" key="2">
    <source>
        <dbReference type="ARBA" id="ARBA00007069"/>
    </source>
</evidence>
<evidence type="ECO:0000256" key="5">
    <source>
        <dbReference type="ARBA" id="ARBA00022592"/>
    </source>
</evidence>
<dbReference type="GO" id="GO:0005886">
    <property type="term" value="C:plasma membrane"/>
    <property type="evidence" value="ECO:0007669"/>
    <property type="project" value="UniProtKB-SubCell"/>
</dbReference>
<comment type="subcellular location">
    <subcellularLocation>
        <location evidence="1">Cell membrane</location>
        <topology evidence="1">Multi-pass membrane protein</topology>
    </subcellularLocation>
</comment>
<sequence length="320" mass="33191">MTVQSSSELIERGLARGKMPRAKSGRTYSYVLRGVALLFAAALALFAWSVIHQSWPAWSTYGLHILTGTNWSPAEENFGGLALILATLITTGVALLFAVPVGIGTALTLNFLVPRRLAGPLTTTVELLAAVPSVVYGLWGLNVIVPWMSTTVQPWLASRTGGSWPFSGNAIGYGISTASMVLAVMVLPTIVAISRDVIATVPRDLVEGALSLGATRSQVLTRVVLPNAKIGLLGAVSLGAGRALGETIAVAMVIGSSPSMPHSLFSLGSTLASTIATQYTDAPTMHLAALGALAVILMVMTASVNAFARALVRRGTKGAA</sequence>
<evidence type="ECO:0000256" key="7">
    <source>
        <dbReference type="ARBA" id="ARBA00022989"/>
    </source>
</evidence>
<evidence type="ECO:0000256" key="4">
    <source>
        <dbReference type="ARBA" id="ARBA00022475"/>
    </source>
</evidence>
<evidence type="ECO:0000256" key="6">
    <source>
        <dbReference type="ARBA" id="ARBA00022692"/>
    </source>
</evidence>
<feature type="transmembrane region" description="Helical" evidence="9">
    <location>
        <begin position="287"/>
        <end position="308"/>
    </location>
</feature>
<dbReference type="GO" id="GO:0006817">
    <property type="term" value="P:phosphate ion transport"/>
    <property type="evidence" value="ECO:0007669"/>
    <property type="project" value="UniProtKB-KW"/>
</dbReference>
<evidence type="ECO:0000313" key="11">
    <source>
        <dbReference type="EMBL" id="CAB4786230.1"/>
    </source>
</evidence>
<dbReference type="EMBL" id="CAFAAB010000088">
    <property type="protein sequence ID" value="CAB4786230.1"/>
    <property type="molecule type" value="Genomic_DNA"/>
</dbReference>
<evidence type="ECO:0000259" key="10">
    <source>
        <dbReference type="PROSITE" id="PS50928"/>
    </source>
</evidence>
<comment type="similarity">
    <text evidence="2">Belongs to the binding-protein-dependent transport system permease family. CysTW subfamily.</text>
</comment>
<feature type="transmembrane region" description="Helical" evidence="9">
    <location>
        <begin position="170"/>
        <end position="193"/>
    </location>
</feature>
<dbReference type="InterPro" id="IPR051124">
    <property type="entry name" value="Phosphate_Transport_Permease"/>
</dbReference>
<feature type="domain" description="ABC transmembrane type-1" evidence="10">
    <location>
        <begin position="84"/>
        <end position="308"/>
    </location>
</feature>
<evidence type="ECO:0000256" key="1">
    <source>
        <dbReference type="ARBA" id="ARBA00004651"/>
    </source>
</evidence>
<proteinExistence type="inferred from homology"/>
<feature type="transmembrane region" description="Helical" evidence="9">
    <location>
        <begin position="125"/>
        <end position="150"/>
    </location>
</feature>
<feature type="transmembrane region" description="Helical" evidence="9">
    <location>
        <begin position="80"/>
        <end position="113"/>
    </location>
</feature>
<dbReference type="NCBIfam" id="TIGR02138">
    <property type="entry name" value="phosphate_pstC"/>
    <property type="match status" value="1"/>
</dbReference>
<dbReference type="Pfam" id="PF00528">
    <property type="entry name" value="BPD_transp_1"/>
    <property type="match status" value="1"/>
</dbReference>
<accession>A0A6J6WNC6</accession>
<keyword evidence="7 9" id="KW-1133">Transmembrane helix</keyword>
<feature type="transmembrane region" description="Helical" evidence="9">
    <location>
        <begin position="230"/>
        <end position="254"/>
    </location>
</feature>
<dbReference type="InterPro" id="IPR000515">
    <property type="entry name" value="MetI-like"/>
</dbReference>
<reference evidence="11" key="1">
    <citation type="submission" date="2020-05" db="EMBL/GenBank/DDBJ databases">
        <authorList>
            <person name="Chiriac C."/>
            <person name="Salcher M."/>
            <person name="Ghai R."/>
            <person name="Kavagutti S V."/>
        </authorList>
    </citation>
    <scope>NUCLEOTIDE SEQUENCE</scope>
</reference>
<gene>
    <name evidence="11" type="ORF">UFOPK2958_00847</name>
</gene>
<keyword evidence="5" id="KW-0592">Phosphate transport</keyword>
<evidence type="ECO:0000256" key="8">
    <source>
        <dbReference type="ARBA" id="ARBA00023136"/>
    </source>
</evidence>
<dbReference type="PANTHER" id="PTHR30425:SF1">
    <property type="entry name" value="PHOSPHATE TRANSPORT SYSTEM PERMEASE PROTEIN PSTC"/>
    <property type="match status" value="1"/>
</dbReference>
<protein>
    <submittedName>
        <fullName evidence="11">Unannotated protein</fullName>
    </submittedName>
</protein>
<evidence type="ECO:0000256" key="3">
    <source>
        <dbReference type="ARBA" id="ARBA00022448"/>
    </source>
</evidence>
<keyword evidence="3" id="KW-0813">Transport</keyword>
<dbReference type="AlphaFoldDB" id="A0A6J6WNC6"/>
<keyword evidence="4" id="KW-1003">Cell membrane</keyword>
<dbReference type="GO" id="GO:0005315">
    <property type="term" value="F:phosphate transmembrane transporter activity"/>
    <property type="evidence" value="ECO:0007669"/>
    <property type="project" value="InterPro"/>
</dbReference>
<keyword evidence="6 9" id="KW-0812">Transmembrane</keyword>
<organism evidence="11">
    <name type="scientific">freshwater metagenome</name>
    <dbReference type="NCBI Taxonomy" id="449393"/>
    <lineage>
        <taxon>unclassified sequences</taxon>
        <taxon>metagenomes</taxon>
        <taxon>ecological metagenomes</taxon>
    </lineage>
</organism>
<feature type="transmembrane region" description="Helical" evidence="9">
    <location>
        <begin position="30"/>
        <end position="51"/>
    </location>
</feature>
<name>A0A6J6WNC6_9ZZZZ</name>
<dbReference type="InterPro" id="IPR011864">
    <property type="entry name" value="Phosphate_PstC"/>
</dbReference>